<evidence type="ECO:0000313" key="3">
    <source>
        <dbReference type="Proteomes" id="UP000269945"/>
    </source>
</evidence>
<feature type="non-terminal residue" evidence="2">
    <location>
        <position position="1"/>
    </location>
</feature>
<dbReference type="Proteomes" id="UP000269945">
    <property type="component" value="Unassembled WGS sequence"/>
</dbReference>
<sequence>FEFQETTHKASVLVSGKIKAENGQIYQNPVTWLKDLLGGDSYVTWNYAWSKVTYLGKELLKYVSEEVPIPAEPVVVPQQHQLCLPGTSRESMQSIPHYLQINEVLLISDQEFLPCHIMDQHWKFYVECEELTF</sequence>
<dbReference type="Pfam" id="PF18755">
    <property type="entry name" value="RAMA"/>
    <property type="match status" value="1"/>
</dbReference>
<keyword evidence="3" id="KW-1185">Reference proteome</keyword>
<comment type="caution">
    <text evidence="2">The sequence shown here is derived from an EMBL/GenBank/DDBJ whole genome shotgun (WGS) entry which is preliminary data.</text>
</comment>
<evidence type="ECO:0000259" key="1">
    <source>
        <dbReference type="Pfam" id="PF18755"/>
    </source>
</evidence>
<dbReference type="InterPro" id="IPR040843">
    <property type="entry name" value="RAMA"/>
</dbReference>
<dbReference type="PANTHER" id="PTHR24176:SF14">
    <property type="entry name" value="ANKYRIN REPEAT DOMAIN-CONTAINING PROTEIN 31"/>
    <property type="match status" value="1"/>
</dbReference>
<gene>
    <name evidence="2" type="ORF">BN2614_LOCUS1</name>
</gene>
<reference evidence="2 3" key="1">
    <citation type="submission" date="2018-10" db="EMBL/GenBank/DDBJ databases">
        <authorList>
            <person name="Ekblom R."/>
            <person name="Jareborg N."/>
        </authorList>
    </citation>
    <scope>NUCLEOTIDE SEQUENCE [LARGE SCALE GENOMIC DNA]</scope>
    <source>
        <tissue evidence="2">Muscle</tissue>
    </source>
</reference>
<accession>A0A9X9PT29</accession>
<protein>
    <recommendedName>
        <fullName evidence="1">RAMA domain-containing protein</fullName>
    </recommendedName>
</protein>
<dbReference type="EMBL" id="CYRY02000419">
    <property type="protein sequence ID" value="VCW49921.1"/>
    <property type="molecule type" value="Genomic_DNA"/>
</dbReference>
<organism evidence="2 3">
    <name type="scientific">Gulo gulo</name>
    <name type="common">Wolverine</name>
    <name type="synonym">Gluton</name>
    <dbReference type="NCBI Taxonomy" id="48420"/>
    <lineage>
        <taxon>Eukaryota</taxon>
        <taxon>Metazoa</taxon>
        <taxon>Chordata</taxon>
        <taxon>Craniata</taxon>
        <taxon>Vertebrata</taxon>
        <taxon>Euteleostomi</taxon>
        <taxon>Mammalia</taxon>
        <taxon>Eutheria</taxon>
        <taxon>Laurasiatheria</taxon>
        <taxon>Carnivora</taxon>
        <taxon>Caniformia</taxon>
        <taxon>Musteloidea</taxon>
        <taxon>Mustelidae</taxon>
        <taxon>Guloninae</taxon>
        <taxon>Gulo</taxon>
    </lineage>
</organism>
<feature type="domain" description="RAMA" evidence="1">
    <location>
        <begin position="2"/>
        <end position="64"/>
    </location>
</feature>
<dbReference type="PANTHER" id="PTHR24176">
    <property type="entry name" value="ANKYRIN REPEAT DOMAIN-CONTAINING PROTEIN 31-RELATED"/>
    <property type="match status" value="1"/>
</dbReference>
<name>A0A9X9PT29_GULGU</name>
<proteinExistence type="predicted"/>
<dbReference type="AlphaFoldDB" id="A0A9X9PT29"/>
<dbReference type="InterPro" id="IPR042334">
    <property type="entry name" value="ANKRD31"/>
</dbReference>
<evidence type="ECO:0000313" key="2">
    <source>
        <dbReference type="EMBL" id="VCW49921.1"/>
    </source>
</evidence>